<reference evidence="2" key="1">
    <citation type="submission" date="2022-07" db="EMBL/GenBank/DDBJ databases">
        <title>Marinobacter iranensis a new bacterium isolate from a hipersaline lake in Iran.</title>
        <authorList>
            <person name="Mohammad A.M.A."/>
            <person name="Cristina S.-P."/>
            <person name="Antonio V."/>
        </authorList>
    </citation>
    <scope>NUCLEOTIDE SEQUENCE</scope>
    <source>
        <strain evidence="2">71-i</strain>
    </source>
</reference>
<proteinExistence type="predicted"/>
<keyword evidence="1" id="KW-0175">Coiled coil</keyword>
<keyword evidence="3" id="KW-1185">Reference proteome</keyword>
<accession>A0ABT5Y9U5</accession>
<dbReference type="RefSeq" id="WP_275705872.1">
    <property type="nucleotide sequence ID" value="NZ_JANCMW010000004.1"/>
</dbReference>
<sequence>MIEMNKAFDRIEDLIARNEITAARAFTEMRQAAQSELAAARDEAEKLRGRVALIESAARQVVRAAPNSGPLWFQSEEINALCEAVKGNSEARLLRKQADSISGYADALRLWLKDTKSDTPVMFVEGVEASAAQADRYAQALRTQADELEKAGGTS</sequence>
<comment type="caution">
    <text evidence="2">The sequence shown here is derived from an EMBL/GenBank/DDBJ whole genome shotgun (WGS) entry which is preliminary data.</text>
</comment>
<protein>
    <submittedName>
        <fullName evidence="2">Uncharacterized protein</fullName>
    </submittedName>
</protein>
<gene>
    <name evidence="2" type="ORF">NLU14_08865</name>
</gene>
<dbReference type="EMBL" id="JANCMW010000004">
    <property type="protein sequence ID" value="MDF0750341.1"/>
    <property type="molecule type" value="Genomic_DNA"/>
</dbReference>
<evidence type="ECO:0000256" key="1">
    <source>
        <dbReference type="SAM" id="Coils"/>
    </source>
</evidence>
<organism evidence="2 3">
    <name type="scientific">Marinobacter iranensis</name>
    <dbReference type="NCBI Taxonomy" id="2962607"/>
    <lineage>
        <taxon>Bacteria</taxon>
        <taxon>Pseudomonadati</taxon>
        <taxon>Pseudomonadota</taxon>
        <taxon>Gammaproteobacteria</taxon>
        <taxon>Pseudomonadales</taxon>
        <taxon>Marinobacteraceae</taxon>
        <taxon>Marinobacter</taxon>
    </lineage>
</organism>
<feature type="coiled-coil region" evidence="1">
    <location>
        <begin position="23"/>
        <end position="57"/>
    </location>
</feature>
<evidence type="ECO:0000313" key="2">
    <source>
        <dbReference type="EMBL" id="MDF0750341.1"/>
    </source>
</evidence>
<name>A0ABT5Y9U5_9GAMM</name>
<dbReference type="Proteomes" id="UP001143391">
    <property type="component" value="Unassembled WGS sequence"/>
</dbReference>
<evidence type="ECO:0000313" key="3">
    <source>
        <dbReference type="Proteomes" id="UP001143391"/>
    </source>
</evidence>